<dbReference type="eggNOG" id="KOG2922">
    <property type="taxonomic scope" value="Eukaryota"/>
</dbReference>
<feature type="transmembrane region" description="Helical" evidence="6">
    <location>
        <begin position="59"/>
        <end position="80"/>
    </location>
</feature>
<reference evidence="7" key="2">
    <citation type="submission" date="2024-10" db="UniProtKB">
        <authorList>
            <consortium name="EnsemblProtists"/>
        </authorList>
    </citation>
    <scope>IDENTIFICATION</scope>
</reference>
<keyword evidence="8" id="KW-1185">Reference proteome</keyword>
<feature type="compositionally biased region" description="Low complexity" evidence="5">
    <location>
        <begin position="337"/>
        <end position="350"/>
    </location>
</feature>
<feature type="transmembrane region" description="Helical" evidence="6">
    <location>
        <begin position="86"/>
        <end position="105"/>
    </location>
</feature>
<evidence type="ECO:0000313" key="8">
    <source>
        <dbReference type="Proteomes" id="UP000013827"/>
    </source>
</evidence>
<evidence type="ECO:0000313" key="7">
    <source>
        <dbReference type="EnsemblProtists" id="EOD20562"/>
    </source>
</evidence>
<feature type="transmembrane region" description="Helical" evidence="6">
    <location>
        <begin position="183"/>
        <end position="203"/>
    </location>
</feature>
<dbReference type="Proteomes" id="UP000013827">
    <property type="component" value="Unassembled WGS sequence"/>
</dbReference>
<proteinExistence type="predicted"/>
<feature type="transmembrane region" description="Helical" evidence="6">
    <location>
        <begin position="20"/>
        <end position="39"/>
    </location>
</feature>
<name>A0A0D3JAM7_EMIH1</name>
<evidence type="ECO:0000256" key="1">
    <source>
        <dbReference type="ARBA" id="ARBA00004141"/>
    </source>
</evidence>
<evidence type="ECO:0000256" key="4">
    <source>
        <dbReference type="ARBA" id="ARBA00023136"/>
    </source>
</evidence>
<evidence type="ECO:0000256" key="6">
    <source>
        <dbReference type="SAM" id="Phobius"/>
    </source>
</evidence>
<feature type="region of interest" description="Disordered" evidence="5">
    <location>
        <begin position="327"/>
        <end position="363"/>
    </location>
</feature>
<dbReference type="GeneID" id="17266109"/>
<accession>A0A0D3JAM7</accession>
<dbReference type="InterPro" id="IPR008521">
    <property type="entry name" value="Mg_trans_NIPA"/>
</dbReference>
<evidence type="ECO:0000256" key="2">
    <source>
        <dbReference type="ARBA" id="ARBA00022692"/>
    </source>
</evidence>
<feature type="transmembrane region" description="Helical" evidence="6">
    <location>
        <begin position="242"/>
        <end position="269"/>
    </location>
</feature>
<dbReference type="HOGENOM" id="CLU_593747_0_0_1"/>
<dbReference type="PaxDb" id="2903-EOD20562"/>
<feature type="transmembrane region" description="Helical" evidence="6">
    <location>
        <begin position="281"/>
        <end position="301"/>
    </location>
</feature>
<keyword evidence="2 6" id="KW-0812">Transmembrane</keyword>
<dbReference type="SUPFAM" id="SSF103481">
    <property type="entry name" value="Multidrug resistance efflux transporter EmrE"/>
    <property type="match status" value="1"/>
</dbReference>
<sequence length="461" mass="47215">MGVWGYIVGTIEVNMPLSRSAGMLLLPVGCFCSASGLLLMKAAGDSRPDLPPWRNPKWIAGFVLLGILATVVEVAVLGVLPLSVVAPFAGLTIAFSLLLAASGLLTSPAERLERADLACIALVLLGVTLVSTFGPHEESAPSLPALLAAYTRPRFALFAAAALITAALVLSKSVCGVSDKSSVLPLISAFAAAATGCISQLMLKVVSTTASAFPATAVPLALALLGLCVSAPLHLTLLNRTLVGAAVALAVPAYQFLLIVCTTSAGGILLDEFESLSSGDLWAYACGVVTATVGLVGLSYFSSVGAEPGGDEEGSSDESDKAALELERGAEGGSGHSGSTSSDAAESATSLPPRPMLSQLRGDRTQGSILRGRLSRKSLTSGRHSLVVGSFGAGLGSVAAISDLRLSLSPKLSQSRPNTWSTGLSIDAVSDERFLEPYEEVPDGRTCGFSMTTRDVVSSFC</sequence>
<feature type="transmembrane region" description="Helical" evidence="6">
    <location>
        <begin position="154"/>
        <end position="171"/>
    </location>
</feature>
<reference evidence="8" key="1">
    <citation type="journal article" date="2013" name="Nature">
        <title>Pan genome of the phytoplankton Emiliania underpins its global distribution.</title>
        <authorList>
            <person name="Read B.A."/>
            <person name="Kegel J."/>
            <person name="Klute M.J."/>
            <person name="Kuo A."/>
            <person name="Lefebvre S.C."/>
            <person name="Maumus F."/>
            <person name="Mayer C."/>
            <person name="Miller J."/>
            <person name="Monier A."/>
            <person name="Salamov A."/>
            <person name="Young J."/>
            <person name="Aguilar M."/>
            <person name="Claverie J.M."/>
            <person name="Frickenhaus S."/>
            <person name="Gonzalez K."/>
            <person name="Herman E.K."/>
            <person name="Lin Y.C."/>
            <person name="Napier J."/>
            <person name="Ogata H."/>
            <person name="Sarno A.F."/>
            <person name="Shmutz J."/>
            <person name="Schroeder D."/>
            <person name="de Vargas C."/>
            <person name="Verret F."/>
            <person name="von Dassow P."/>
            <person name="Valentin K."/>
            <person name="Van de Peer Y."/>
            <person name="Wheeler G."/>
            <person name="Dacks J.B."/>
            <person name="Delwiche C.F."/>
            <person name="Dyhrman S.T."/>
            <person name="Glockner G."/>
            <person name="John U."/>
            <person name="Richards T."/>
            <person name="Worden A.Z."/>
            <person name="Zhang X."/>
            <person name="Grigoriev I.V."/>
            <person name="Allen A.E."/>
            <person name="Bidle K."/>
            <person name="Borodovsky M."/>
            <person name="Bowler C."/>
            <person name="Brownlee C."/>
            <person name="Cock J.M."/>
            <person name="Elias M."/>
            <person name="Gladyshev V.N."/>
            <person name="Groth M."/>
            <person name="Guda C."/>
            <person name="Hadaegh A."/>
            <person name="Iglesias-Rodriguez M.D."/>
            <person name="Jenkins J."/>
            <person name="Jones B.M."/>
            <person name="Lawson T."/>
            <person name="Leese F."/>
            <person name="Lindquist E."/>
            <person name="Lobanov A."/>
            <person name="Lomsadze A."/>
            <person name="Malik S.B."/>
            <person name="Marsh M.E."/>
            <person name="Mackinder L."/>
            <person name="Mock T."/>
            <person name="Mueller-Roeber B."/>
            <person name="Pagarete A."/>
            <person name="Parker M."/>
            <person name="Probert I."/>
            <person name="Quesneville H."/>
            <person name="Raines C."/>
            <person name="Rensing S.A."/>
            <person name="Riano-Pachon D.M."/>
            <person name="Richier S."/>
            <person name="Rokitta S."/>
            <person name="Shiraiwa Y."/>
            <person name="Soanes D.M."/>
            <person name="van der Giezen M."/>
            <person name="Wahlund T.M."/>
            <person name="Williams B."/>
            <person name="Wilson W."/>
            <person name="Wolfe G."/>
            <person name="Wurch L.L."/>
        </authorList>
    </citation>
    <scope>NUCLEOTIDE SEQUENCE</scope>
</reference>
<dbReference type="AlphaFoldDB" id="A0A0D3JAM7"/>
<feature type="transmembrane region" description="Helical" evidence="6">
    <location>
        <begin position="117"/>
        <end position="134"/>
    </location>
</feature>
<dbReference type="GO" id="GO:0016020">
    <property type="term" value="C:membrane"/>
    <property type="evidence" value="ECO:0007669"/>
    <property type="project" value="UniProtKB-SubCell"/>
</dbReference>
<evidence type="ECO:0008006" key="9">
    <source>
        <dbReference type="Google" id="ProtNLM"/>
    </source>
</evidence>
<feature type="transmembrane region" description="Helical" evidence="6">
    <location>
        <begin position="215"/>
        <end position="235"/>
    </location>
</feature>
<dbReference type="RefSeq" id="XP_005772991.1">
    <property type="nucleotide sequence ID" value="XM_005772934.1"/>
</dbReference>
<keyword evidence="4 6" id="KW-0472">Membrane</keyword>
<dbReference type="InterPro" id="IPR037185">
    <property type="entry name" value="EmrE-like"/>
</dbReference>
<dbReference type="PANTHER" id="PTHR12570">
    <property type="match status" value="1"/>
</dbReference>
<comment type="subcellular location">
    <subcellularLocation>
        <location evidence="1">Membrane</location>
        <topology evidence="1">Multi-pass membrane protein</topology>
    </subcellularLocation>
</comment>
<evidence type="ECO:0000256" key="3">
    <source>
        <dbReference type="ARBA" id="ARBA00022989"/>
    </source>
</evidence>
<keyword evidence="3 6" id="KW-1133">Transmembrane helix</keyword>
<dbReference type="EnsemblProtists" id="EOD20562">
    <property type="protein sequence ID" value="EOD20562"/>
    <property type="gene ID" value="EMIHUDRAFT_208492"/>
</dbReference>
<dbReference type="Gene3D" id="1.10.3730.20">
    <property type="match status" value="1"/>
</dbReference>
<evidence type="ECO:0000256" key="5">
    <source>
        <dbReference type="SAM" id="MobiDB-lite"/>
    </source>
</evidence>
<protein>
    <recommendedName>
        <fullName evidence="9">EamA domain-containing protein</fullName>
    </recommendedName>
</protein>
<dbReference type="OMA" id="WDRQDGT"/>
<dbReference type="Pfam" id="PF05653">
    <property type="entry name" value="Mg_trans_NIPA"/>
    <property type="match status" value="1"/>
</dbReference>
<organism evidence="7 8">
    <name type="scientific">Emiliania huxleyi (strain CCMP1516)</name>
    <dbReference type="NCBI Taxonomy" id="280463"/>
    <lineage>
        <taxon>Eukaryota</taxon>
        <taxon>Haptista</taxon>
        <taxon>Haptophyta</taxon>
        <taxon>Prymnesiophyceae</taxon>
        <taxon>Isochrysidales</taxon>
        <taxon>Noelaerhabdaceae</taxon>
        <taxon>Emiliania</taxon>
    </lineage>
</organism>
<dbReference type="KEGG" id="ehx:EMIHUDRAFT_208492"/>
<dbReference type="GO" id="GO:0015095">
    <property type="term" value="F:magnesium ion transmembrane transporter activity"/>
    <property type="evidence" value="ECO:0007669"/>
    <property type="project" value="InterPro"/>
</dbReference>